<evidence type="ECO:0008006" key="4">
    <source>
        <dbReference type="Google" id="ProtNLM"/>
    </source>
</evidence>
<keyword evidence="1" id="KW-1133">Transmembrane helix</keyword>
<protein>
    <recommendedName>
        <fullName evidence="4">DUF2500 domain-containing protein</fullName>
    </recommendedName>
</protein>
<organism evidence="2 3">
    <name type="scientific">Vibrio agarivorans</name>
    <dbReference type="NCBI Taxonomy" id="153622"/>
    <lineage>
        <taxon>Bacteria</taxon>
        <taxon>Pseudomonadati</taxon>
        <taxon>Pseudomonadota</taxon>
        <taxon>Gammaproteobacteria</taxon>
        <taxon>Vibrionales</taxon>
        <taxon>Vibrionaceae</taxon>
        <taxon>Vibrio</taxon>
    </lineage>
</organism>
<feature type="transmembrane region" description="Helical" evidence="1">
    <location>
        <begin position="6"/>
        <end position="27"/>
    </location>
</feature>
<keyword evidence="3" id="KW-1185">Reference proteome</keyword>
<evidence type="ECO:0000256" key="1">
    <source>
        <dbReference type="SAM" id="Phobius"/>
    </source>
</evidence>
<name>A0ABT7Y4H6_9VIBR</name>
<accession>A0ABT7Y4H6</accession>
<keyword evidence="1" id="KW-0812">Transmembrane</keyword>
<comment type="caution">
    <text evidence="2">The sequence shown here is derived from an EMBL/GenBank/DDBJ whole genome shotgun (WGS) entry which is preliminary data.</text>
</comment>
<dbReference type="Proteomes" id="UP001169719">
    <property type="component" value="Unassembled WGS sequence"/>
</dbReference>
<keyword evidence="1" id="KW-0472">Membrane</keyword>
<proteinExistence type="predicted"/>
<reference evidence="2" key="1">
    <citation type="submission" date="2024-05" db="EMBL/GenBank/DDBJ databases">
        <title>Genome Sequences of Four Agar- Degrading Marine Bacteria.</title>
        <authorList>
            <person name="Phillips E.K."/>
            <person name="Shaffer J.C."/>
            <person name="Henson M.W."/>
            <person name="Temperton B."/>
            <person name="Thrash C.J."/>
            <person name="Martin M.O."/>
        </authorList>
    </citation>
    <scope>NUCLEOTIDE SEQUENCE</scope>
    <source>
        <strain evidence="2">EKP203</strain>
    </source>
</reference>
<gene>
    <name evidence="2" type="ORF">QWJ08_16270</name>
</gene>
<evidence type="ECO:0000313" key="2">
    <source>
        <dbReference type="EMBL" id="MDN2482898.1"/>
    </source>
</evidence>
<evidence type="ECO:0000313" key="3">
    <source>
        <dbReference type="Proteomes" id="UP001169719"/>
    </source>
</evidence>
<dbReference type="RefSeq" id="WP_289962952.1">
    <property type="nucleotide sequence ID" value="NZ_JAUEOZ010000002.1"/>
</dbReference>
<dbReference type="EMBL" id="JAUEOZ010000002">
    <property type="protein sequence ID" value="MDN2482898.1"/>
    <property type="molecule type" value="Genomic_DNA"/>
</dbReference>
<sequence length="92" mass="10998">MTLKSHWVNVLVVFIGVTVGFWGKQWVDDYESEKERLRMSHHTKQHCTQIAMLQTEPEKYLVSFLDGEIIEYRNQEQRLELGDIYDQCLHDL</sequence>